<comment type="caution">
    <text evidence="4">The sequence shown here is derived from an EMBL/GenBank/DDBJ whole genome shotgun (WGS) entry which is preliminary data.</text>
</comment>
<reference evidence="4 5" key="1">
    <citation type="journal article" date="2024" name="Chem. Sci.">
        <title>Discovery of megapolipeptins by genome mining of a Burkholderiales bacteria collection.</title>
        <authorList>
            <person name="Paulo B.S."/>
            <person name="Recchia M.J.J."/>
            <person name="Lee S."/>
            <person name="Fergusson C.H."/>
            <person name="Romanowski S.B."/>
            <person name="Hernandez A."/>
            <person name="Krull N."/>
            <person name="Liu D.Y."/>
            <person name="Cavanagh H."/>
            <person name="Bos A."/>
            <person name="Gray C.A."/>
            <person name="Murphy B.T."/>
            <person name="Linington R.G."/>
            <person name="Eustaquio A.S."/>
        </authorList>
    </citation>
    <scope>NUCLEOTIDE SEQUENCE [LARGE SCALE GENOMIC DNA]</scope>
    <source>
        <strain evidence="4 5">RL17-350-BIC-E</strain>
    </source>
</reference>
<dbReference type="Pfam" id="PF10671">
    <property type="entry name" value="TcpQ"/>
    <property type="match status" value="1"/>
</dbReference>
<gene>
    <name evidence="4" type="ORF">PQQ73_32570</name>
</gene>
<dbReference type="Proteomes" id="UP001629392">
    <property type="component" value="Unassembled WGS sequence"/>
</dbReference>
<sequence length="393" mass="39407">MRTFIVWMAALSALGSGFAASANAASGAAALDDQVSIAGEAPDTPRVTVSGNDVPLRAALRQIVPPAYSINLPNAGAWAATPVTWSAGHSLSQTLRDMLASHPELAAQVDTDFQLVTVRYRPPFGADTLGVASAAPAAPAALAAPPASLAVPSLRATASAAAVEVGAPIGGAAANARPLEAGQPAPASSSMAAPRSPQMPASSRDVQAADSGASPIGMAPRLTSQPFASSMVPAMQAVHPPTQAERVNDGAVAAPAVASGSPRGGAANAPHAVAATAPAPNAVQASQSSTAQEPGSARQPVIAQEPAPLQVWSIALSDRTVRGALTRWTQQAGWRLIWEAPVDFAVDAPATLTGTFDEALQSVVGALAGTESPVQAILYRGNKVLRIVEKGAG</sequence>
<feature type="chain" id="PRO_5046402837" evidence="2">
    <location>
        <begin position="25"/>
        <end position="393"/>
    </location>
</feature>
<evidence type="ECO:0000313" key="5">
    <source>
        <dbReference type="Proteomes" id="UP001629392"/>
    </source>
</evidence>
<feature type="region of interest" description="Disordered" evidence="1">
    <location>
        <begin position="277"/>
        <end position="299"/>
    </location>
</feature>
<evidence type="ECO:0000313" key="4">
    <source>
        <dbReference type="EMBL" id="MFM0721046.1"/>
    </source>
</evidence>
<dbReference type="RefSeq" id="WP_408148632.1">
    <property type="nucleotide sequence ID" value="NZ_JAQQCL010000038.1"/>
</dbReference>
<evidence type="ECO:0000259" key="3">
    <source>
        <dbReference type="Pfam" id="PF10671"/>
    </source>
</evidence>
<proteinExistence type="predicted"/>
<keyword evidence="2" id="KW-0732">Signal</keyword>
<protein>
    <submittedName>
        <fullName evidence="4">TcpQ domain-containing protein</fullName>
    </submittedName>
</protein>
<feature type="signal peptide" evidence="2">
    <location>
        <begin position="1"/>
        <end position="24"/>
    </location>
</feature>
<feature type="compositionally biased region" description="Low complexity" evidence="1">
    <location>
        <begin position="183"/>
        <end position="204"/>
    </location>
</feature>
<feature type="domain" description="Toxin co-regulated pilus biosynthesis protein Q C-terminal" evidence="3">
    <location>
        <begin position="310"/>
        <end position="389"/>
    </location>
</feature>
<name>A0ABW9EPW0_9BURK</name>
<accession>A0ABW9EPW0</accession>
<evidence type="ECO:0000256" key="1">
    <source>
        <dbReference type="SAM" id="MobiDB-lite"/>
    </source>
</evidence>
<dbReference type="Gene3D" id="3.55.50.70">
    <property type="match status" value="1"/>
</dbReference>
<feature type="region of interest" description="Disordered" evidence="1">
    <location>
        <begin position="179"/>
        <end position="222"/>
    </location>
</feature>
<organism evidence="4 5">
    <name type="scientific">Paraburkholderia strydomiana</name>
    <dbReference type="NCBI Taxonomy" id="1245417"/>
    <lineage>
        <taxon>Bacteria</taxon>
        <taxon>Pseudomonadati</taxon>
        <taxon>Pseudomonadota</taxon>
        <taxon>Betaproteobacteria</taxon>
        <taxon>Burkholderiales</taxon>
        <taxon>Burkholderiaceae</taxon>
        <taxon>Paraburkholderia</taxon>
    </lineage>
</organism>
<dbReference type="InterPro" id="IPR018927">
    <property type="entry name" value="Pilus_synth_Q_C"/>
</dbReference>
<dbReference type="EMBL" id="JAQQCL010000038">
    <property type="protein sequence ID" value="MFM0721046.1"/>
    <property type="molecule type" value="Genomic_DNA"/>
</dbReference>
<evidence type="ECO:0000256" key="2">
    <source>
        <dbReference type="SAM" id="SignalP"/>
    </source>
</evidence>
<keyword evidence="5" id="KW-1185">Reference proteome</keyword>